<evidence type="ECO:0000313" key="2">
    <source>
        <dbReference type="EMBL" id="RDH30072.1"/>
    </source>
</evidence>
<protein>
    <submittedName>
        <fullName evidence="2">Uncharacterized protein</fullName>
    </submittedName>
</protein>
<proteinExistence type="predicted"/>
<dbReference type="AlphaFoldDB" id="A0A3F3PTJ2"/>
<reference evidence="2 3" key="1">
    <citation type="submission" date="2018-07" db="EMBL/GenBank/DDBJ databases">
        <title>The genomes of Aspergillus section Nigri reveals drivers in fungal speciation.</title>
        <authorList>
            <consortium name="DOE Joint Genome Institute"/>
            <person name="Vesth T.C."/>
            <person name="Nybo J."/>
            <person name="Theobald S."/>
            <person name="Brandl J."/>
            <person name="Frisvad J.C."/>
            <person name="Nielsen K.F."/>
            <person name="Lyhne E.K."/>
            <person name="Kogle M.E."/>
            <person name="Kuo A."/>
            <person name="Riley R."/>
            <person name="Clum A."/>
            <person name="Nolan M."/>
            <person name="Lipzen A."/>
            <person name="Salamov A."/>
            <person name="Henrissat B."/>
            <person name="Wiebenga A."/>
            <person name="De vries R.P."/>
            <person name="Grigoriev I.V."/>
            <person name="Mortensen U.H."/>
            <person name="Andersen M.R."/>
            <person name="Baker S.E."/>
        </authorList>
    </citation>
    <scope>NUCLEOTIDE SEQUENCE [LARGE SCALE GENOMIC DNA]</scope>
    <source>
        <strain evidence="2 3">CBS 139.54b</strain>
    </source>
</reference>
<dbReference type="GeneID" id="38135748"/>
<keyword evidence="3" id="KW-1185">Reference proteome</keyword>
<organism evidence="2 3">
    <name type="scientific">Aspergillus welwitschiae</name>
    <dbReference type="NCBI Taxonomy" id="1341132"/>
    <lineage>
        <taxon>Eukaryota</taxon>
        <taxon>Fungi</taxon>
        <taxon>Dikarya</taxon>
        <taxon>Ascomycota</taxon>
        <taxon>Pezizomycotina</taxon>
        <taxon>Eurotiomycetes</taxon>
        <taxon>Eurotiomycetidae</taxon>
        <taxon>Eurotiales</taxon>
        <taxon>Aspergillaceae</taxon>
        <taxon>Aspergillus</taxon>
        <taxon>Aspergillus subgen. Circumdati</taxon>
    </lineage>
</organism>
<keyword evidence="1" id="KW-1133">Transmembrane helix</keyword>
<dbReference type="RefSeq" id="XP_026623094.1">
    <property type="nucleotide sequence ID" value="XM_026767392.1"/>
</dbReference>
<keyword evidence="1" id="KW-0472">Membrane</keyword>
<name>A0A3F3PTJ2_9EURO</name>
<evidence type="ECO:0000313" key="3">
    <source>
        <dbReference type="Proteomes" id="UP000253729"/>
    </source>
</evidence>
<dbReference type="Proteomes" id="UP000253729">
    <property type="component" value="Unassembled WGS sequence"/>
</dbReference>
<evidence type="ECO:0000256" key="1">
    <source>
        <dbReference type="SAM" id="Phobius"/>
    </source>
</evidence>
<keyword evidence="1" id="KW-0812">Transmembrane</keyword>
<accession>A0A3F3PTJ2</accession>
<gene>
    <name evidence="2" type="ORF">BDQ94DRAFT_149498</name>
</gene>
<feature type="transmembrane region" description="Helical" evidence="1">
    <location>
        <begin position="42"/>
        <end position="64"/>
    </location>
</feature>
<dbReference type="EMBL" id="KZ852063">
    <property type="protein sequence ID" value="RDH30072.1"/>
    <property type="molecule type" value="Genomic_DNA"/>
</dbReference>
<sequence>MMASTWTAGDLSSGKIRKQRCNHYRSRLSNLGLSLYGRVFNLFWPGFLYIPHSCAVLPVAMLLYRSRRGWESGKQTNKKRQKRKRKQATYPVFWDSLHTFKPSCKVLRRNRQMRSSGNSSIE</sequence>